<dbReference type="AlphaFoldDB" id="A0A0G9H413"/>
<dbReference type="RefSeq" id="WP_046971137.1">
    <property type="nucleotide sequence ID" value="NZ_JPLA01000015.1"/>
</dbReference>
<protein>
    <recommendedName>
        <fullName evidence="4">Porin</fullName>
    </recommendedName>
</protein>
<evidence type="ECO:0008006" key="4">
    <source>
        <dbReference type="Google" id="ProtNLM"/>
    </source>
</evidence>
<organism evidence="2 3">
    <name type="scientific">Dyella japonica DSM 16301</name>
    <dbReference type="NCBI Taxonomy" id="1440762"/>
    <lineage>
        <taxon>Bacteria</taxon>
        <taxon>Pseudomonadati</taxon>
        <taxon>Pseudomonadota</taxon>
        <taxon>Gammaproteobacteria</taxon>
        <taxon>Lysobacterales</taxon>
        <taxon>Rhodanobacteraceae</taxon>
        <taxon>Dyella</taxon>
    </lineage>
</organism>
<sequence>MKKLILALAFTAMVAPLASQATQSNNIGYNYVQLDYVNVNQTGHGTLADGATLRDTLIY</sequence>
<evidence type="ECO:0000313" key="3">
    <source>
        <dbReference type="Proteomes" id="UP000035481"/>
    </source>
</evidence>
<name>A0A0G9H413_9GAMM</name>
<feature type="signal peptide" evidence="1">
    <location>
        <begin position="1"/>
        <end position="21"/>
    </location>
</feature>
<dbReference type="OrthoDB" id="9765600at2"/>
<reference evidence="2 3" key="1">
    <citation type="journal article" date="2015" name="Antonie Van Leeuwenhoek">
        <title>A phylogenomic and molecular marker based taxonomic framework for the order Xanthomonadales: proposal to transfer the families Algiphilaceae and Solimonadaceae to the order Nevskiales ord. nov. and to create a new family within the order Xanthomonadales, the family Rhodanobacteraceae fam. nov., containing the genus Rhodanobacter and its closest relatives.</title>
        <authorList>
            <person name="Naushad S."/>
            <person name="Adeolu M."/>
            <person name="Wong S."/>
            <person name="Sohail M."/>
            <person name="Schellhorn H.E."/>
            <person name="Gupta R.S."/>
        </authorList>
    </citation>
    <scope>NUCLEOTIDE SEQUENCE [LARGE SCALE GENOMIC DNA]</scope>
    <source>
        <strain evidence="2 3">DSM 16301</strain>
    </source>
</reference>
<evidence type="ECO:0000256" key="1">
    <source>
        <dbReference type="SAM" id="SignalP"/>
    </source>
</evidence>
<dbReference type="PATRIC" id="fig|1440762.4.peg.742"/>
<accession>A0A0G9H413</accession>
<evidence type="ECO:0000313" key="2">
    <source>
        <dbReference type="EMBL" id="KLD64585.1"/>
    </source>
</evidence>
<gene>
    <name evidence="2" type="ORF">Y882_06900</name>
</gene>
<keyword evidence="1" id="KW-0732">Signal</keyword>
<dbReference type="STRING" id="1440762.Y882_06900"/>
<feature type="chain" id="PRO_5002576280" description="Porin" evidence="1">
    <location>
        <begin position="22"/>
        <end position="59"/>
    </location>
</feature>
<dbReference type="Proteomes" id="UP000035481">
    <property type="component" value="Unassembled WGS sequence"/>
</dbReference>
<dbReference type="EMBL" id="JPLA01000015">
    <property type="protein sequence ID" value="KLD64585.1"/>
    <property type="molecule type" value="Genomic_DNA"/>
</dbReference>
<proteinExistence type="predicted"/>
<comment type="caution">
    <text evidence="2">The sequence shown here is derived from an EMBL/GenBank/DDBJ whole genome shotgun (WGS) entry which is preliminary data.</text>
</comment>